<dbReference type="InterPro" id="IPR036890">
    <property type="entry name" value="HATPase_C_sf"/>
</dbReference>
<dbReference type="EC" id="2.7.13.3" evidence="3"/>
<comment type="subcellular location">
    <subcellularLocation>
        <location evidence="2">Membrane</location>
    </subcellularLocation>
</comment>
<dbReference type="CDD" id="cd00082">
    <property type="entry name" value="HisKA"/>
    <property type="match status" value="1"/>
</dbReference>
<dbReference type="PANTHER" id="PTHR43065">
    <property type="entry name" value="SENSOR HISTIDINE KINASE"/>
    <property type="match status" value="1"/>
</dbReference>
<keyword evidence="4" id="KW-0597">Phosphoprotein</keyword>
<dbReference type="PANTHER" id="PTHR43065:SF10">
    <property type="entry name" value="PEROXIDE STRESS-ACTIVATED HISTIDINE KINASE MAK3"/>
    <property type="match status" value="1"/>
</dbReference>
<gene>
    <name evidence="13" type="ORF">SYV04_25920</name>
</gene>
<dbReference type="PROSITE" id="PS50885">
    <property type="entry name" value="HAMP"/>
    <property type="match status" value="1"/>
</dbReference>
<dbReference type="InterPro" id="IPR003661">
    <property type="entry name" value="HisK_dim/P_dom"/>
</dbReference>
<evidence type="ECO:0000256" key="4">
    <source>
        <dbReference type="ARBA" id="ARBA00022553"/>
    </source>
</evidence>
<evidence type="ECO:0000313" key="14">
    <source>
        <dbReference type="Proteomes" id="UP001291309"/>
    </source>
</evidence>
<dbReference type="InterPro" id="IPR003594">
    <property type="entry name" value="HATPase_dom"/>
</dbReference>
<dbReference type="InterPro" id="IPR036097">
    <property type="entry name" value="HisK_dim/P_sf"/>
</dbReference>
<keyword evidence="14" id="KW-1185">Reference proteome</keyword>
<protein>
    <recommendedName>
        <fullName evidence="3">histidine kinase</fullName>
        <ecNumber evidence="3">2.7.13.3</ecNumber>
    </recommendedName>
</protein>
<dbReference type="SUPFAM" id="SSF55874">
    <property type="entry name" value="ATPase domain of HSP90 chaperone/DNA topoisomerase II/histidine kinase"/>
    <property type="match status" value="1"/>
</dbReference>
<dbReference type="CDD" id="cd06225">
    <property type="entry name" value="HAMP"/>
    <property type="match status" value="1"/>
</dbReference>
<dbReference type="Gene3D" id="6.10.340.10">
    <property type="match status" value="1"/>
</dbReference>
<keyword evidence="5" id="KW-0808">Transferase</keyword>
<dbReference type="GO" id="GO:0005524">
    <property type="term" value="F:ATP binding"/>
    <property type="evidence" value="ECO:0007669"/>
    <property type="project" value="UniProtKB-KW"/>
</dbReference>
<dbReference type="Gene3D" id="1.10.287.130">
    <property type="match status" value="1"/>
</dbReference>
<keyword evidence="6" id="KW-0547">Nucleotide-binding</keyword>
<dbReference type="PRINTS" id="PR00344">
    <property type="entry name" value="BCTRLSENSOR"/>
</dbReference>
<feature type="domain" description="HAMP" evidence="12">
    <location>
        <begin position="203"/>
        <end position="255"/>
    </location>
</feature>
<sequence length="474" mass="51360">MSGTGRKLLVAFALLVLAFGAASYAALRGLTEIHQALHQVKRQETGVRTALALSSAVRDLYAHQAHSIILGNESHLPLYEEAHRRVLALLGEVQEQTAGEKARTHLDVMRRASGELDLLFREAILPALLGGDRATVLREHGRALELVNLIQHHADALAEEYERTIGGFEEHAGAVQHASILWTLVLFIAAALFALAFGVYIGRSVALPVARLEAGASRLAAGDLSTRIEVDREDEFGRLARQFNRMTEALQEHQQRLVQSERLASIGRLAAGVAHEINNPLGVILGYVRLLQRKAEGALAEDLRIIEEETLRSRDIVEGLLDLSRPQQVSGESVDLRQMAEEIFSRLRESAQASGPALLLEGQGHVAGNPRRLHQVLTNLVKNAVEAAGARGRVIVAIHALDQALALTVRDSGPGLPPEARERLFEPFFTTKPHGTGLGLAVSQAIAQAHGGSIQARTHPEGGAEFTLLLPRST</sequence>
<keyword evidence="8 13" id="KW-0067">ATP-binding</keyword>
<comment type="catalytic activity">
    <reaction evidence="1">
        <text>ATP + protein L-histidine = ADP + protein N-phospho-L-histidine.</text>
        <dbReference type="EC" id="2.7.13.3"/>
    </reaction>
</comment>
<evidence type="ECO:0000256" key="9">
    <source>
        <dbReference type="ARBA" id="ARBA00023012"/>
    </source>
</evidence>
<dbReference type="Proteomes" id="UP001291309">
    <property type="component" value="Unassembled WGS sequence"/>
</dbReference>
<proteinExistence type="predicted"/>
<evidence type="ECO:0000313" key="13">
    <source>
        <dbReference type="EMBL" id="MDY7229857.1"/>
    </source>
</evidence>
<dbReference type="SMART" id="SM00388">
    <property type="entry name" value="HisKA"/>
    <property type="match status" value="1"/>
</dbReference>
<organism evidence="13 14">
    <name type="scientific">Hyalangium rubrum</name>
    <dbReference type="NCBI Taxonomy" id="3103134"/>
    <lineage>
        <taxon>Bacteria</taxon>
        <taxon>Pseudomonadati</taxon>
        <taxon>Myxococcota</taxon>
        <taxon>Myxococcia</taxon>
        <taxon>Myxococcales</taxon>
        <taxon>Cystobacterineae</taxon>
        <taxon>Archangiaceae</taxon>
        <taxon>Hyalangium</taxon>
    </lineage>
</organism>
<dbReference type="SMART" id="SM00387">
    <property type="entry name" value="HATPase_c"/>
    <property type="match status" value="1"/>
</dbReference>
<dbReference type="PROSITE" id="PS50109">
    <property type="entry name" value="HIS_KIN"/>
    <property type="match status" value="1"/>
</dbReference>
<dbReference type="Pfam" id="PF02518">
    <property type="entry name" value="HATPase_c"/>
    <property type="match status" value="1"/>
</dbReference>
<evidence type="ECO:0000256" key="6">
    <source>
        <dbReference type="ARBA" id="ARBA00022741"/>
    </source>
</evidence>
<reference evidence="13 14" key="1">
    <citation type="submission" date="2023-12" db="EMBL/GenBank/DDBJ databases">
        <title>the genome sequence of Hyalangium sp. s54d21.</title>
        <authorList>
            <person name="Zhang X."/>
        </authorList>
    </citation>
    <scope>NUCLEOTIDE SEQUENCE [LARGE SCALE GENOMIC DNA]</scope>
    <source>
        <strain evidence="14">s54d21</strain>
    </source>
</reference>
<dbReference type="RefSeq" id="WP_321548578.1">
    <property type="nucleotide sequence ID" value="NZ_JAXIVS010000009.1"/>
</dbReference>
<dbReference type="EMBL" id="JAXIVS010000009">
    <property type="protein sequence ID" value="MDY7229857.1"/>
    <property type="molecule type" value="Genomic_DNA"/>
</dbReference>
<dbReference type="Pfam" id="PF00672">
    <property type="entry name" value="HAMP"/>
    <property type="match status" value="1"/>
</dbReference>
<evidence type="ECO:0000256" key="2">
    <source>
        <dbReference type="ARBA" id="ARBA00004370"/>
    </source>
</evidence>
<evidence type="ECO:0000259" key="11">
    <source>
        <dbReference type="PROSITE" id="PS50109"/>
    </source>
</evidence>
<dbReference type="SUPFAM" id="SSF158472">
    <property type="entry name" value="HAMP domain-like"/>
    <property type="match status" value="1"/>
</dbReference>
<evidence type="ECO:0000256" key="10">
    <source>
        <dbReference type="SAM" id="Phobius"/>
    </source>
</evidence>
<dbReference type="Pfam" id="PF00512">
    <property type="entry name" value="HisKA"/>
    <property type="match status" value="1"/>
</dbReference>
<keyword evidence="7" id="KW-0418">Kinase</keyword>
<dbReference type="SMART" id="SM00304">
    <property type="entry name" value="HAMP"/>
    <property type="match status" value="1"/>
</dbReference>
<dbReference type="InterPro" id="IPR005467">
    <property type="entry name" value="His_kinase_dom"/>
</dbReference>
<feature type="transmembrane region" description="Helical" evidence="10">
    <location>
        <begin position="180"/>
        <end position="201"/>
    </location>
</feature>
<keyword evidence="10" id="KW-1133">Transmembrane helix</keyword>
<evidence type="ECO:0000256" key="3">
    <source>
        <dbReference type="ARBA" id="ARBA00012438"/>
    </source>
</evidence>
<dbReference type="InterPro" id="IPR004358">
    <property type="entry name" value="Sig_transdc_His_kin-like_C"/>
</dbReference>
<accession>A0ABU5HAN4</accession>
<dbReference type="Gene3D" id="3.30.565.10">
    <property type="entry name" value="Histidine kinase-like ATPase, C-terminal domain"/>
    <property type="match status" value="1"/>
</dbReference>
<keyword evidence="10" id="KW-0812">Transmembrane</keyword>
<name>A0ABU5HAN4_9BACT</name>
<dbReference type="SUPFAM" id="SSF47384">
    <property type="entry name" value="Homodimeric domain of signal transducing histidine kinase"/>
    <property type="match status" value="1"/>
</dbReference>
<evidence type="ECO:0000256" key="5">
    <source>
        <dbReference type="ARBA" id="ARBA00022679"/>
    </source>
</evidence>
<evidence type="ECO:0000256" key="1">
    <source>
        <dbReference type="ARBA" id="ARBA00000085"/>
    </source>
</evidence>
<feature type="domain" description="Histidine kinase" evidence="11">
    <location>
        <begin position="272"/>
        <end position="474"/>
    </location>
</feature>
<evidence type="ECO:0000256" key="8">
    <source>
        <dbReference type="ARBA" id="ARBA00022840"/>
    </source>
</evidence>
<comment type="caution">
    <text evidence="13">The sequence shown here is derived from an EMBL/GenBank/DDBJ whole genome shotgun (WGS) entry which is preliminary data.</text>
</comment>
<dbReference type="InterPro" id="IPR003660">
    <property type="entry name" value="HAMP_dom"/>
</dbReference>
<evidence type="ECO:0000256" key="7">
    <source>
        <dbReference type="ARBA" id="ARBA00022777"/>
    </source>
</evidence>
<keyword evidence="10" id="KW-0472">Membrane</keyword>
<evidence type="ECO:0000259" key="12">
    <source>
        <dbReference type="PROSITE" id="PS50885"/>
    </source>
</evidence>
<keyword evidence="9" id="KW-0902">Two-component regulatory system</keyword>